<feature type="region of interest" description="Disordered" evidence="6">
    <location>
        <begin position="284"/>
        <end position="367"/>
    </location>
</feature>
<evidence type="ECO:0000256" key="1">
    <source>
        <dbReference type="ARBA" id="ARBA00004123"/>
    </source>
</evidence>
<dbReference type="InterPro" id="IPR003604">
    <property type="entry name" value="Matrin/U1-like-C_Znf_C2H2"/>
</dbReference>
<keyword evidence="9" id="KW-1185">Reference proteome</keyword>
<keyword evidence="2" id="KW-0479">Metal-binding</keyword>
<evidence type="ECO:0000256" key="3">
    <source>
        <dbReference type="ARBA" id="ARBA00022771"/>
    </source>
</evidence>
<organism evidence="8 9">
    <name type="scientific">Castilleja foliolosa</name>
    <dbReference type="NCBI Taxonomy" id="1961234"/>
    <lineage>
        <taxon>Eukaryota</taxon>
        <taxon>Viridiplantae</taxon>
        <taxon>Streptophyta</taxon>
        <taxon>Embryophyta</taxon>
        <taxon>Tracheophyta</taxon>
        <taxon>Spermatophyta</taxon>
        <taxon>Magnoliopsida</taxon>
        <taxon>eudicotyledons</taxon>
        <taxon>Gunneridae</taxon>
        <taxon>Pentapetalae</taxon>
        <taxon>asterids</taxon>
        <taxon>lamiids</taxon>
        <taxon>Lamiales</taxon>
        <taxon>Orobanchaceae</taxon>
        <taxon>Pedicularideae</taxon>
        <taxon>Castillejinae</taxon>
        <taxon>Castilleja</taxon>
    </lineage>
</organism>
<name>A0ABD3BDZ9_9LAMI</name>
<evidence type="ECO:0000313" key="9">
    <source>
        <dbReference type="Proteomes" id="UP001632038"/>
    </source>
</evidence>
<evidence type="ECO:0000256" key="2">
    <source>
        <dbReference type="ARBA" id="ARBA00022723"/>
    </source>
</evidence>
<dbReference type="InterPro" id="IPR000690">
    <property type="entry name" value="Matrin/U1-C_Znf_C2H2"/>
</dbReference>
<dbReference type="Pfam" id="PF12874">
    <property type="entry name" value="zf-met"/>
    <property type="match status" value="2"/>
</dbReference>
<proteinExistence type="predicted"/>
<feature type="region of interest" description="Disordered" evidence="6">
    <location>
        <begin position="136"/>
        <end position="173"/>
    </location>
</feature>
<feature type="compositionally biased region" description="Basic residues" evidence="6">
    <location>
        <begin position="338"/>
        <end position="347"/>
    </location>
</feature>
<keyword evidence="4" id="KW-0862">Zinc</keyword>
<evidence type="ECO:0000259" key="7">
    <source>
        <dbReference type="PROSITE" id="PS50171"/>
    </source>
</evidence>
<evidence type="ECO:0000256" key="6">
    <source>
        <dbReference type="SAM" id="MobiDB-lite"/>
    </source>
</evidence>
<dbReference type="GO" id="GO:0005634">
    <property type="term" value="C:nucleus"/>
    <property type="evidence" value="ECO:0007669"/>
    <property type="project" value="UniProtKB-SubCell"/>
</dbReference>
<dbReference type="PANTHER" id="PTHR47487:SF3">
    <property type="entry name" value="GLUTENIN, HIGH MOLECULAR WEIGHT SUBUNIT 12-LIKE"/>
    <property type="match status" value="1"/>
</dbReference>
<accession>A0ABD3BDZ9</accession>
<evidence type="ECO:0000256" key="5">
    <source>
        <dbReference type="ARBA" id="ARBA00023242"/>
    </source>
</evidence>
<dbReference type="InterPro" id="IPR013087">
    <property type="entry name" value="Znf_C2H2_type"/>
</dbReference>
<dbReference type="Gene3D" id="3.30.160.60">
    <property type="entry name" value="Classic Zinc Finger"/>
    <property type="match status" value="2"/>
</dbReference>
<sequence length="495" mass="54335">MDYSAHHHYQGYDPSPQPQQFYNQPTEDYYSYAYSNPQHVNNQPFPYHVANVQPSQHEEQEPYPPGVTVPPPPQYDLNAYYQSIAPAAAYNVGPQQGGVDAGVEVAHQPIVQSSYNNNTGIISGVAPLVGAQTHLGSTPNFSAHPYRGHGERGRGRGRSPHKHGPPPAQDQAIVTQGGPHIQVAPLLHTPSFDPTLMLKSVGGQIKETSISSEVPFQPEQLQQGTVLPFSQDINEESKTVAVKVKVEKAKPLWCELCKAYCNSAEIFKKHLNGKRHLKNLSKTQIGVQTEQQTSAPELKPEIPFQPVQDSLPSQDNNEENKVSAEKQQVEESEPIGRGSKRKMRGGKVGRNTKPFGRSKRPVEPPQPKEVTIPLLCELCDVTCESQVVLQSHLVGKQHLLNAKRFLSENETLGQEVFQILKHAFKTLQAPSANASTSIIASQLQHHGLLAQPMETNFVEGISQPQLQAEGISNEGFLDSAEMGIVATEDKPVVTS</sequence>
<dbReference type="InterPro" id="IPR036236">
    <property type="entry name" value="Znf_C2H2_sf"/>
</dbReference>
<dbReference type="GO" id="GO:0008270">
    <property type="term" value="F:zinc ion binding"/>
    <property type="evidence" value="ECO:0007669"/>
    <property type="project" value="UniProtKB-KW"/>
</dbReference>
<keyword evidence="3" id="KW-0863">Zinc-finger</keyword>
<gene>
    <name evidence="8" type="ORF">CASFOL_041213</name>
</gene>
<dbReference type="SMART" id="SM00451">
    <property type="entry name" value="ZnF_U1"/>
    <property type="match status" value="2"/>
</dbReference>
<feature type="compositionally biased region" description="Polar residues" evidence="6">
    <location>
        <begin position="284"/>
        <end position="295"/>
    </location>
</feature>
<comment type="caution">
    <text evidence="8">The sequence shown here is derived from an EMBL/GenBank/DDBJ whole genome shotgun (WGS) entry which is preliminary data.</text>
</comment>
<dbReference type="Proteomes" id="UP001632038">
    <property type="component" value="Unassembled WGS sequence"/>
</dbReference>
<dbReference type="EMBL" id="JAVIJP010000100">
    <property type="protein sequence ID" value="KAL3615552.1"/>
    <property type="molecule type" value="Genomic_DNA"/>
</dbReference>
<keyword evidence="5" id="KW-0539">Nucleus</keyword>
<reference evidence="9" key="1">
    <citation type="journal article" date="2024" name="IScience">
        <title>Strigolactones Initiate the Formation of Haustorium-like Structures in Castilleja.</title>
        <authorList>
            <person name="Buerger M."/>
            <person name="Peterson D."/>
            <person name="Chory J."/>
        </authorList>
    </citation>
    <scope>NUCLEOTIDE SEQUENCE [LARGE SCALE GENOMIC DNA]</scope>
</reference>
<dbReference type="SUPFAM" id="SSF57667">
    <property type="entry name" value="beta-beta-alpha zinc fingers"/>
    <property type="match status" value="2"/>
</dbReference>
<feature type="region of interest" description="Disordered" evidence="6">
    <location>
        <begin position="1"/>
        <end position="23"/>
    </location>
</feature>
<feature type="compositionally biased region" description="Basic residues" evidence="6">
    <location>
        <begin position="155"/>
        <end position="164"/>
    </location>
</feature>
<comment type="subcellular location">
    <subcellularLocation>
        <location evidence="1">Nucleus</location>
    </subcellularLocation>
</comment>
<protein>
    <recommendedName>
        <fullName evidence="7">Matrin-type domain-containing protein</fullName>
    </recommendedName>
</protein>
<feature type="compositionally biased region" description="Basic and acidic residues" evidence="6">
    <location>
        <begin position="318"/>
        <end position="329"/>
    </location>
</feature>
<feature type="domain" description="Matrin-type" evidence="7">
    <location>
        <begin position="252"/>
        <end position="282"/>
    </location>
</feature>
<evidence type="ECO:0000256" key="4">
    <source>
        <dbReference type="ARBA" id="ARBA00022833"/>
    </source>
</evidence>
<dbReference type="PANTHER" id="PTHR47487">
    <property type="entry name" value="OS06G0651300 PROTEIN-RELATED"/>
    <property type="match status" value="1"/>
</dbReference>
<dbReference type="AlphaFoldDB" id="A0ABD3BDZ9"/>
<evidence type="ECO:0000313" key="8">
    <source>
        <dbReference type="EMBL" id="KAL3615552.1"/>
    </source>
</evidence>
<dbReference type="PROSITE" id="PS50171">
    <property type="entry name" value="ZF_MATRIN"/>
    <property type="match status" value="1"/>
</dbReference>